<reference evidence="1" key="2">
    <citation type="submission" date="2023-06" db="EMBL/GenBank/DDBJ databases">
        <authorList>
            <consortium name="Lawrence Berkeley National Laboratory"/>
            <person name="Haridas S."/>
            <person name="Hensen N."/>
            <person name="Bonometti L."/>
            <person name="Westerberg I."/>
            <person name="Brannstrom I.O."/>
            <person name="Guillou S."/>
            <person name="Cros-Aarteil S."/>
            <person name="Calhoun S."/>
            <person name="Kuo A."/>
            <person name="Mondo S."/>
            <person name="Pangilinan J."/>
            <person name="Riley R."/>
            <person name="Labutti K."/>
            <person name="Andreopoulos B."/>
            <person name="Lipzen A."/>
            <person name="Chen C."/>
            <person name="Yanf M."/>
            <person name="Daum C."/>
            <person name="Ng V."/>
            <person name="Clum A."/>
            <person name="Steindorff A."/>
            <person name="Ohm R."/>
            <person name="Martin F."/>
            <person name="Silar P."/>
            <person name="Natvig D."/>
            <person name="Lalanne C."/>
            <person name="Gautier V."/>
            <person name="Ament-Velasquez S.L."/>
            <person name="Kruys A."/>
            <person name="Hutchinson M.I."/>
            <person name="Powell A.J."/>
            <person name="Barry K."/>
            <person name="Miller A.N."/>
            <person name="Grigoriev I.V."/>
            <person name="Debuchy R."/>
            <person name="Gladieux P."/>
            <person name="Thoren M.H."/>
            <person name="Johannesson H."/>
        </authorList>
    </citation>
    <scope>NUCLEOTIDE SEQUENCE</scope>
    <source>
        <strain evidence="1">CBS 955.72</strain>
    </source>
</reference>
<sequence>MWAAHRATQTDWTPDLKNLPGMSIPVSLLEVLENTLALPKLVELGNASGDSALQSRAASPNGVIDASASRIKSDLERLLVVSYVASQSLFADTTMSQQDGT</sequence>
<gene>
    <name evidence="1" type="ORF">B0T25DRAFT_517718</name>
</gene>
<evidence type="ECO:0000313" key="1">
    <source>
        <dbReference type="EMBL" id="KAK3352453.1"/>
    </source>
</evidence>
<accession>A0AAJ0HGX5</accession>
<organism evidence="1 2">
    <name type="scientific">Lasiosphaeria hispida</name>
    <dbReference type="NCBI Taxonomy" id="260671"/>
    <lineage>
        <taxon>Eukaryota</taxon>
        <taxon>Fungi</taxon>
        <taxon>Dikarya</taxon>
        <taxon>Ascomycota</taxon>
        <taxon>Pezizomycotina</taxon>
        <taxon>Sordariomycetes</taxon>
        <taxon>Sordariomycetidae</taxon>
        <taxon>Sordariales</taxon>
        <taxon>Lasiosphaeriaceae</taxon>
        <taxon>Lasiosphaeria</taxon>
    </lineage>
</organism>
<comment type="caution">
    <text evidence="1">The sequence shown here is derived from an EMBL/GenBank/DDBJ whole genome shotgun (WGS) entry which is preliminary data.</text>
</comment>
<evidence type="ECO:0000313" key="2">
    <source>
        <dbReference type="Proteomes" id="UP001275084"/>
    </source>
</evidence>
<dbReference type="AlphaFoldDB" id="A0AAJ0HGX5"/>
<dbReference type="EMBL" id="JAUIQD010000004">
    <property type="protein sequence ID" value="KAK3352453.1"/>
    <property type="molecule type" value="Genomic_DNA"/>
</dbReference>
<reference evidence="1" key="1">
    <citation type="journal article" date="2023" name="Mol. Phylogenet. Evol.">
        <title>Genome-scale phylogeny and comparative genomics of the fungal order Sordariales.</title>
        <authorList>
            <person name="Hensen N."/>
            <person name="Bonometti L."/>
            <person name="Westerberg I."/>
            <person name="Brannstrom I.O."/>
            <person name="Guillou S."/>
            <person name="Cros-Aarteil S."/>
            <person name="Calhoun S."/>
            <person name="Haridas S."/>
            <person name="Kuo A."/>
            <person name="Mondo S."/>
            <person name="Pangilinan J."/>
            <person name="Riley R."/>
            <person name="LaButti K."/>
            <person name="Andreopoulos B."/>
            <person name="Lipzen A."/>
            <person name="Chen C."/>
            <person name="Yan M."/>
            <person name="Daum C."/>
            <person name="Ng V."/>
            <person name="Clum A."/>
            <person name="Steindorff A."/>
            <person name="Ohm R.A."/>
            <person name="Martin F."/>
            <person name="Silar P."/>
            <person name="Natvig D.O."/>
            <person name="Lalanne C."/>
            <person name="Gautier V."/>
            <person name="Ament-Velasquez S.L."/>
            <person name="Kruys A."/>
            <person name="Hutchinson M.I."/>
            <person name="Powell A.J."/>
            <person name="Barry K."/>
            <person name="Miller A.N."/>
            <person name="Grigoriev I.V."/>
            <person name="Debuchy R."/>
            <person name="Gladieux P."/>
            <person name="Hiltunen Thoren M."/>
            <person name="Johannesson H."/>
        </authorList>
    </citation>
    <scope>NUCLEOTIDE SEQUENCE</scope>
    <source>
        <strain evidence="1">CBS 955.72</strain>
    </source>
</reference>
<protein>
    <submittedName>
        <fullName evidence="1">Uncharacterized protein</fullName>
    </submittedName>
</protein>
<name>A0AAJ0HGX5_9PEZI</name>
<dbReference type="Proteomes" id="UP001275084">
    <property type="component" value="Unassembled WGS sequence"/>
</dbReference>
<proteinExistence type="predicted"/>
<keyword evidence="2" id="KW-1185">Reference proteome</keyword>